<dbReference type="SMART" id="SM00341">
    <property type="entry name" value="HRDC"/>
    <property type="match status" value="1"/>
</dbReference>
<name>A0A402B7V8_9CHLR</name>
<keyword evidence="4" id="KW-0479">Metal-binding</keyword>
<keyword evidence="13" id="KW-0234">DNA repair</keyword>
<dbReference type="SMART" id="SM00956">
    <property type="entry name" value="RQC"/>
    <property type="match status" value="1"/>
</dbReference>
<dbReference type="InterPro" id="IPR011545">
    <property type="entry name" value="DEAD/DEAH_box_helicase_dom"/>
</dbReference>
<evidence type="ECO:0000256" key="14">
    <source>
        <dbReference type="ARBA" id="ARBA00023235"/>
    </source>
</evidence>
<evidence type="ECO:0000256" key="2">
    <source>
        <dbReference type="ARBA" id="ARBA00001947"/>
    </source>
</evidence>
<evidence type="ECO:0000259" key="17">
    <source>
        <dbReference type="PROSITE" id="PS50967"/>
    </source>
</evidence>
<evidence type="ECO:0000256" key="7">
    <source>
        <dbReference type="ARBA" id="ARBA00022801"/>
    </source>
</evidence>
<dbReference type="Proteomes" id="UP000287171">
    <property type="component" value="Unassembled WGS sequence"/>
</dbReference>
<comment type="similarity">
    <text evidence="3">Belongs to the helicase family. RecQ subfamily.</text>
</comment>
<dbReference type="GO" id="GO:0043138">
    <property type="term" value="F:3'-5' DNA helicase activity"/>
    <property type="evidence" value="ECO:0007669"/>
    <property type="project" value="UniProtKB-EC"/>
</dbReference>
<dbReference type="InterPro" id="IPR014001">
    <property type="entry name" value="Helicase_ATP-bd"/>
</dbReference>
<dbReference type="GO" id="GO:0016787">
    <property type="term" value="F:hydrolase activity"/>
    <property type="evidence" value="ECO:0007669"/>
    <property type="project" value="UniProtKB-KW"/>
</dbReference>
<dbReference type="InterPro" id="IPR036388">
    <property type="entry name" value="WH-like_DNA-bd_sf"/>
</dbReference>
<evidence type="ECO:0000313" key="20">
    <source>
        <dbReference type="EMBL" id="GCE27435.1"/>
    </source>
</evidence>
<dbReference type="InterPro" id="IPR004589">
    <property type="entry name" value="DNA_helicase_ATP-dep_RecQ"/>
</dbReference>
<organism evidence="20 21">
    <name type="scientific">Dictyobacter alpinus</name>
    <dbReference type="NCBI Taxonomy" id="2014873"/>
    <lineage>
        <taxon>Bacteria</taxon>
        <taxon>Bacillati</taxon>
        <taxon>Chloroflexota</taxon>
        <taxon>Ktedonobacteria</taxon>
        <taxon>Ktedonobacterales</taxon>
        <taxon>Dictyobacteraceae</taxon>
        <taxon>Dictyobacter</taxon>
    </lineage>
</organism>
<dbReference type="CDD" id="cd18794">
    <property type="entry name" value="SF2_C_RecQ"/>
    <property type="match status" value="1"/>
</dbReference>
<evidence type="ECO:0000259" key="18">
    <source>
        <dbReference type="PROSITE" id="PS51192"/>
    </source>
</evidence>
<keyword evidence="12" id="KW-0233">DNA recombination</keyword>
<dbReference type="RefSeq" id="WP_218027487.1">
    <property type="nucleotide sequence ID" value="NZ_BIFT01000001.1"/>
</dbReference>
<feature type="domain" description="Helicase ATP-binding" evidence="18">
    <location>
        <begin position="25"/>
        <end position="197"/>
    </location>
</feature>
<dbReference type="PANTHER" id="PTHR13710">
    <property type="entry name" value="DNA HELICASE RECQ FAMILY MEMBER"/>
    <property type="match status" value="1"/>
</dbReference>
<dbReference type="InterPro" id="IPR006293">
    <property type="entry name" value="DNA_helicase_ATP-dep_RecQ_bac"/>
</dbReference>
<evidence type="ECO:0000256" key="10">
    <source>
        <dbReference type="ARBA" id="ARBA00022840"/>
    </source>
</evidence>
<comment type="cofactor">
    <cofactor evidence="1">
        <name>Mg(2+)</name>
        <dbReference type="ChEBI" id="CHEBI:18420"/>
    </cofactor>
</comment>
<protein>
    <recommendedName>
        <fullName evidence="16">DNA helicase RecQ</fullName>
        <ecNumber evidence="16">5.6.2.4</ecNumber>
    </recommendedName>
</protein>
<evidence type="ECO:0000256" key="1">
    <source>
        <dbReference type="ARBA" id="ARBA00001946"/>
    </source>
</evidence>
<keyword evidence="11" id="KW-0238">DNA-binding</keyword>
<keyword evidence="5" id="KW-0547">Nucleotide-binding</keyword>
<dbReference type="PANTHER" id="PTHR13710:SF105">
    <property type="entry name" value="ATP-DEPENDENT DNA HELICASE Q1"/>
    <property type="match status" value="1"/>
</dbReference>
<dbReference type="EMBL" id="BIFT01000001">
    <property type="protein sequence ID" value="GCE27435.1"/>
    <property type="molecule type" value="Genomic_DNA"/>
</dbReference>
<dbReference type="GO" id="GO:0009432">
    <property type="term" value="P:SOS response"/>
    <property type="evidence" value="ECO:0007669"/>
    <property type="project" value="UniProtKB-UniRule"/>
</dbReference>
<dbReference type="SUPFAM" id="SSF47819">
    <property type="entry name" value="HRDC-like"/>
    <property type="match status" value="1"/>
</dbReference>
<dbReference type="GO" id="GO:0030894">
    <property type="term" value="C:replisome"/>
    <property type="evidence" value="ECO:0007669"/>
    <property type="project" value="TreeGrafter"/>
</dbReference>
<dbReference type="InterPro" id="IPR018982">
    <property type="entry name" value="RQC_domain"/>
</dbReference>
<keyword evidence="9" id="KW-0862">Zinc</keyword>
<dbReference type="GO" id="GO:0006281">
    <property type="term" value="P:DNA repair"/>
    <property type="evidence" value="ECO:0007669"/>
    <property type="project" value="UniProtKB-KW"/>
</dbReference>
<comment type="catalytic activity">
    <reaction evidence="15">
        <text>Couples ATP hydrolysis with the unwinding of duplex DNA by translocating in the 3'-5' direction.</text>
        <dbReference type="EC" id="5.6.2.4"/>
    </reaction>
</comment>
<keyword evidence="6" id="KW-0227">DNA damage</keyword>
<dbReference type="PROSITE" id="PS50967">
    <property type="entry name" value="HRDC"/>
    <property type="match status" value="1"/>
</dbReference>
<keyword evidence="21" id="KW-1185">Reference proteome</keyword>
<dbReference type="FunFam" id="3.40.50.300:FF:000296">
    <property type="entry name" value="ATP-dependent DNA helicase RecQ"/>
    <property type="match status" value="1"/>
</dbReference>
<accession>A0A402B7V8</accession>
<dbReference type="GO" id="GO:0003677">
    <property type="term" value="F:DNA binding"/>
    <property type="evidence" value="ECO:0007669"/>
    <property type="project" value="UniProtKB-KW"/>
</dbReference>
<reference evidence="21" key="1">
    <citation type="submission" date="2018-12" db="EMBL/GenBank/DDBJ databases">
        <title>Tengunoibacter tsumagoiensis gen. nov., sp. nov., Dictyobacter kobayashii sp. nov., D. alpinus sp. nov., and D. joshuensis sp. nov. and description of Dictyobacteraceae fam. nov. within the order Ktedonobacterales isolated from Tengu-no-mugimeshi.</title>
        <authorList>
            <person name="Wang C.M."/>
            <person name="Zheng Y."/>
            <person name="Sakai Y."/>
            <person name="Toyoda A."/>
            <person name="Minakuchi Y."/>
            <person name="Abe K."/>
            <person name="Yokota A."/>
            <person name="Yabe S."/>
        </authorList>
    </citation>
    <scope>NUCLEOTIDE SEQUENCE [LARGE SCALE GENOMIC DNA]</scope>
    <source>
        <strain evidence="21">Uno16</strain>
    </source>
</reference>
<evidence type="ECO:0000256" key="4">
    <source>
        <dbReference type="ARBA" id="ARBA00022723"/>
    </source>
</evidence>
<dbReference type="Gene3D" id="1.10.10.10">
    <property type="entry name" value="Winged helix-like DNA-binding domain superfamily/Winged helix DNA-binding domain"/>
    <property type="match status" value="1"/>
</dbReference>
<dbReference type="AlphaFoldDB" id="A0A402B7V8"/>
<feature type="domain" description="Helicase C-terminal" evidence="19">
    <location>
        <begin position="219"/>
        <end position="367"/>
    </location>
</feature>
<dbReference type="InterPro" id="IPR044876">
    <property type="entry name" value="HRDC_dom_sf"/>
</dbReference>
<dbReference type="InterPro" id="IPR001650">
    <property type="entry name" value="Helicase_C-like"/>
</dbReference>
<evidence type="ECO:0000256" key="15">
    <source>
        <dbReference type="ARBA" id="ARBA00034617"/>
    </source>
</evidence>
<dbReference type="GO" id="GO:0043590">
    <property type="term" value="C:bacterial nucleoid"/>
    <property type="evidence" value="ECO:0007669"/>
    <property type="project" value="TreeGrafter"/>
</dbReference>
<dbReference type="SMART" id="SM00490">
    <property type="entry name" value="HELICc"/>
    <property type="match status" value="1"/>
</dbReference>
<dbReference type="SUPFAM" id="SSF52540">
    <property type="entry name" value="P-loop containing nucleoside triphosphate hydrolases"/>
    <property type="match status" value="1"/>
</dbReference>
<dbReference type="InterPro" id="IPR029491">
    <property type="entry name" value="Helicase_HTH"/>
</dbReference>
<dbReference type="GO" id="GO:0006310">
    <property type="term" value="P:DNA recombination"/>
    <property type="evidence" value="ECO:0007669"/>
    <property type="project" value="UniProtKB-UniRule"/>
</dbReference>
<dbReference type="Pfam" id="PF09382">
    <property type="entry name" value="RQC"/>
    <property type="match status" value="1"/>
</dbReference>
<evidence type="ECO:0000256" key="5">
    <source>
        <dbReference type="ARBA" id="ARBA00022741"/>
    </source>
</evidence>
<evidence type="ECO:0000256" key="13">
    <source>
        <dbReference type="ARBA" id="ARBA00023204"/>
    </source>
</evidence>
<evidence type="ECO:0000313" key="21">
    <source>
        <dbReference type="Proteomes" id="UP000287171"/>
    </source>
</evidence>
<dbReference type="EC" id="5.6.2.4" evidence="16"/>
<dbReference type="Gene3D" id="1.10.10.1390">
    <property type="entry name" value="ATP-dependent DNA helicase RecQ"/>
    <property type="match status" value="1"/>
</dbReference>
<dbReference type="Pfam" id="PF16124">
    <property type="entry name" value="RecQ_Zn_bind"/>
    <property type="match status" value="1"/>
</dbReference>
<dbReference type="InterPro" id="IPR032284">
    <property type="entry name" value="RecQ_Zn-bd"/>
</dbReference>
<evidence type="ECO:0000259" key="19">
    <source>
        <dbReference type="PROSITE" id="PS51194"/>
    </source>
</evidence>
<dbReference type="Pfam" id="PF00270">
    <property type="entry name" value="DEAD"/>
    <property type="match status" value="1"/>
</dbReference>
<proteinExistence type="inferred from homology"/>
<dbReference type="NCBIfam" id="TIGR00614">
    <property type="entry name" value="recQ_fam"/>
    <property type="match status" value="1"/>
</dbReference>
<dbReference type="GO" id="GO:0009378">
    <property type="term" value="F:four-way junction helicase activity"/>
    <property type="evidence" value="ECO:0007669"/>
    <property type="project" value="TreeGrafter"/>
</dbReference>
<dbReference type="GO" id="GO:0005524">
    <property type="term" value="F:ATP binding"/>
    <property type="evidence" value="ECO:0007669"/>
    <property type="project" value="UniProtKB-KW"/>
</dbReference>
<dbReference type="InterPro" id="IPR027417">
    <property type="entry name" value="P-loop_NTPase"/>
</dbReference>
<keyword evidence="8 20" id="KW-0347">Helicase</keyword>
<dbReference type="InterPro" id="IPR010997">
    <property type="entry name" value="HRDC-like_sf"/>
</dbReference>
<dbReference type="Pfam" id="PF00271">
    <property type="entry name" value="Helicase_C"/>
    <property type="match status" value="1"/>
</dbReference>
<evidence type="ECO:0000256" key="12">
    <source>
        <dbReference type="ARBA" id="ARBA00023172"/>
    </source>
</evidence>
<dbReference type="SMART" id="SM00487">
    <property type="entry name" value="DEXDc"/>
    <property type="match status" value="1"/>
</dbReference>
<dbReference type="InterPro" id="IPR036390">
    <property type="entry name" value="WH_DNA-bd_sf"/>
</dbReference>
<dbReference type="Gene3D" id="1.10.150.80">
    <property type="entry name" value="HRDC domain"/>
    <property type="match status" value="1"/>
</dbReference>
<comment type="cofactor">
    <cofactor evidence="2">
        <name>Zn(2+)</name>
        <dbReference type="ChEBI" id="CHEBI:29105"/>
    </cofactor>
</comment>
<dbReference type="Gene3D" id="3.40.50.300">
    <property type="entry name" value="P-loop containing nucleotide triphosphate hydrolases"/>
    <property type="match status" value="2"/>
</dbReference>
<evidence type="ECO:0000256" key="3">
    <source>
        <dbReference type="ARBA" id="ARBA00005446"/>
    </source>
</evidence>
<sequence>MLHVDQALKQYFGYDSFRPGQKEIVEAVLAQQDMLVLMPTGGGKSLTYQLPALLLPGLTIVVSPLIALMQDQVSRLQANGIEATFVNSTLPYEEGARRERAAMSGQIKLLYVAPERLLKPSFLAFLEHVNKTIGLSLLAVDEAHCVSEWGHDFRPEYRQIGSVRSRFPDMPVLALTATATERVREDILVQLKLREPMVHLASFNRPNLSYEVRKKHKGSYDELVQFLRGKAGESVIIYCLSRAGVEKLSAELEQDGIDNLPYHAGLSPKVRTDHQNRFIRDDVPVLVATIAFGMGIAKPDVRAVIHYDLPKNLEGYYQESGRAGRDGQPAECIMFFSYSDRVRTQYFINQKENEQQQIIALQQLQQVFKYSESSECRRRILLSYFSEEFPEANCGNCDNCLQTAQLEDRSDDGRTFLTGVHQTRERFGLYHVVDVLRGANTQKIRDFRHNLLPIYGHGKKYSREEWFLLGQALLQEGFLAEDRHENYSTFRLNAKSVKLLKGETEFYQKMVAQPTSRQAAPSRVKPAEVATFDAADSQLLQRLRAVCKKLADERNVPPYVVFSDGALRAMVQQLPMSQSQFLMIPGVGEQKLKAYYKPFTDEIKAYAVQHPEKVKDAQTPPDLNKSANARSAVLTRRNVTNLAQQGFSIREIAQACDRAPATVIEYLSTAITVGEITDVSSLVPDEKYQAIAAAIHAVGDEKLKPIKEYLGDDYAYDDIRLVRAHLQANKTEDVTS</sequence>
<dbReference type="NCBIfam" id="TIGR01389">
    <property type="entry name" value="recQ"/>
    <property type="match status" value="1"/>
</dbReference>
<dbReference type="Pfam" id="PF00570">
    <property type="entry name" value="HRDC"/>
    <property type="match status" value="1"/>
</dbReference>
<dbReference type="PROSITE" id="PS51192">
    <property type="entry name" value="HELICASE_ATP_BIND_1"/>
    <property type="match status" value="1"/>
</dbReference>
<dbReference type="GO" id="GO:0006260">
    <property type="term" value="P:DNA replication"/>
    <property type="evidence" value="ECO:0007669"/>
    <property type="project" value="InterPro"/>
</dbReference>
<evidence type="ECO:0000256" key="9">
    <source>
        <dbReference type="ARBA" id="ARBA00022833"/>
    </source>
</evidence>
<dbReference type="Pfam" id="PF14493">
    <property type="entry name" value="HTH_40"/>
    <property type="match status" value="1"/>
</dbReference>
<dbReference type="InterPro" id="IPR002121">
    <property type="entry name" value="HRDC_dom"/>
</dbReference>
<keyword evidence="14" id="KW-0413">Isomerase</keyword>
<evidence type="ECO:0000256" key="6">
    <source>
        <dbReference type="ARBA" id="ARBA00022763"/>
    </source>
</evidence>
<dbReference type="SUPFAM" id="SSF46785">
    <property type="entry name" value="Winged helix' DNA-binding domain"/>
    <property type="match status" value="1"/>
</dbReference>
<dbReference type="FunFam" id="3.40.50.300:FF:000156">
    <property type="entry name" value="ATP-dependent DNA helicase recQ"/>
    <property type="match status" value="1"/>
</dbReference>
<dbReference type="PROSITE" id="PS51194">
    <property type="entry name" value="HELICASE_CTER"/>
    <property type="match status" value="1"/>
</dbReference>
<gene>
    <name evidence="20" type="primary">recQ_2</name>
    <name evidence="20" type="ORF">KDA_29190</name>
</gene>
<dbReference type="GO" id="GO:0005737">
    <property type="term" value="C:cytoplasm"/>
    <property type="evidence" value="ECO:0007669"/>
    <property type="project" value="TreeGrafter"/>
</dbReference>
<evidence type="ECO:0000256" key="11">
    <source>
        <dbReference type="ARBA" id="ARBA00023125"/>
    </source>
</evidence>
<keyword evidence="10" id="KW-0067">ATP-binding</keyword>
<feature type="domain" description="HRDC" evidence="17">
    <location>
        <begin position="533"/>
        <end position="613"/>
    </location>
</feature>
<comment type="caution">
    <text evidence="20">The sequence shown here is derived from an EMBL/GenBank/DDBJ whole genome shotgun (WGS) entry which is preliminary data.</text>
</comment>
<evidence type="ECO:0000256" key="16">
    <source>
        <dbReference type="NCBIfam" id="TIGR01389"/>
    </source>
</evidence>
<dbReference type="CDD" id="cd17920">
    <property type="entry name" value="DEXHc_RecQ"/>
    <property type="match status" value="1"/>
</dbReference>
<dbReference type="GO" id="GO:0046872">
    <property type="term" value="F:metal ion binding"/>
    <property type="evidence" value="ECO:0007669"/>
    <property type="project" value="UniProtKB-KW"/>
</dbReference>
<evidence type="ECO:0000256" key="8">
    <source>
        <dbReference type="ARBA" id="ARBA00022806"/>
    </source>
</evidence>
<keyword evidence="7" id="KW-0378">Hydrolase</keyword>